<proteinExistence type="predicted"/>
<evidence type="ECO:0000256" key="2">
    <source>
        <dbReference type="ARBA" id="ARBA00022448"/>
    </source>
</evidence>
<feature type="transmembrane region" description="Helical" evidence="6">
    <location>
        <begin position="21"/>
        <end position="47"/>
    </location>
</feature>
<feature type="transmembrane region" description="Helical" evidence="6">
    <location>
        <begin position="237"/>
        <end position="255"/>
    </location>
</feature>
<feature type="domain" description="Major facilitator superfamily (MFS) profile" evidence="7">
    <location>
        <begin position="327"/>
        <end position="515"/>
    </location>
</feature>
<dbReference type="InterPro" id="IPR020846">
    <property type="entry name" value="MFS_dom"/>
</dbReference>
<feature type="transmembrane region" description="Helical" evidence="6">
    <location>
        <begin position="275"/>
        <end position="300"/>
    </location>
</feature>
<feature type="transmembrane region" description="Helical" evidence="6">
    <location>
        <begin position="59"/>
        <end position="76"/>
    </location>
</feature>
<dbReference type="RefSeq" id="WP_016390269.1">
    <property type="nucleotide sequence ID" value="NZ_KE646807.1"/>
</dbReference>
<evidence type="ECO:0000313" key="9">
    <source>
        <dbReference type="Proteomes" id="UP000015462"/>
    </source>
</evidence>
<evidence type="ECO:0000256" key="1">
    <source>
        <dbReference type="ARBA" id="ARBA00004141"/>
    </source>
</evidence>
<feature type="transmembrane region" description="Helical" evidence="6">
    <location>
        <begin position="367"/>
        <end position="389"/>
    </location>
</feature>
<accession>A0AB33Z1N8</accession>
<evidence type="ECO:0000256" key="4">
    <source>
        <dbReference type="ARBA" id="ARBA00022989"/>
    </source>
</evidence>
<dbReference type="InterPro" id="IPR011701">
    <property type="entry name" value="MFS"/>
</dbReference>
<comment type="subcellular location">
    <subcellularLocation>
        <location evidence="1">Membrane</location>
        <topology evidence="1">Multi-pass membrane protein</topology>
    </subcellularLocation>
</comment>
<dbReference type="InterPro" id="IPR036259">
    <property type="entry name" value="MFS_trans_sf"/>
</dbReference>
<dbReference type="GO" id="GO:0022857">
    <property type="term" value="F:transmembrane transporter activity"/>
    <property type="evidence" value="ECO:0007669"/>
    <property type="project" value="InterPro"/>
</dbReference>
<feature type="transmembrane region" description="Helical" evidence="6">
    <location>
        <begin position="195"/>
        <end position="216"/>
    </location>
</feature>
<comment type="caution">
    <text evidence="8">The sequence shown here is derived from an EMBL/GenBank/DDBJ whole genome shotgun (WGS) entry which is preliminary data.</text>
</comment>
<dbReference type="Gene3D" id="1.20.1250.20">
    <property type="entry name" value="MFS general substrate transporter like domains"/>
    <property type="match status" value="2"/>
</dbReference>
<dbReference type="PANTHER" id="PTHR12778">
    <property type="entry name" value="SOLUTE CARRIER FAMILY 33 ACETYL-COA TRANSPORTER -RELATED"/>
    <property type="match status" value="1"/>
</dbReference>
<feature type="transmembrane region" description="Helical" evidence="6">
    <location>
        <begin position="489"/>
        <end position="507"/>
    </location>
</feature>
<reference evidence="8 9" key="1">
    <citation type="journal article" date="2013" name="Genome Announc.">
        <title>Genome Sequence of the Pyrene- and Fluoranthene-Degrading Bacterium Cycloclasticus sp. Strain PY97M.</title>
        <authorList>
            <person name="Cui Z."/>
            <person name="Xu G."/>
            <person name="Li Q."/>
            <person name="Gao W."/>
            <person name="Zheng L."/>
        </authorList>
    </citation>
    <scope>NUCLEOTIDE SEQUENCE [LARGE SCALE GENOMIC DNA]</scope>
    <source>
        <strain evidence="8 9">PY97M</strain>
    </source>
</reference>
<feature type="transmembrane region" description="Helical" evidence="6">
    <location>
        <begin position="162"/>
        <end position="183"/>
    </location>
</feature>
<gene>
    <name evidence="8" type="ORF">L196_05700</name>
</gene>
<dbReference type="Pfam" id="PF07690">
    <property type="entry name" value="MFS_1"/>
    <property type="match status" value="2"/>
</dbReference>
<protein>
    <submittedName>
        <fullName evidence="8">Muropeptide permease ampG</fullName>
    </submittedName>
</protein>
<organism evidence="8 9">
    <name type="scientific">Cycloclasticus pugetii</name>
    <dbReference type="NCBI Taxonomy" id="34068"/>
    <lineage>
        <taxon>Bacteria</taxon>
        <taxon>Pseudomonadati</taxon>
        <taxon>Pseudomonadota</taxon>
        <taxon>Gammaproteobacteria</taxon>
        <taxon>Thiotrichales</taxon>
        <taxon>Piscirickettsiaceae</taxon>
        <taxon>Cycloclasticus</taxon>
    </lineage>
</organism>
<keyword evidence="9" id="KW-1185">Reference proteome</keyword>
<feature type="transmembrane region" description="Helical" evidence="6">
    <location>
        <begin position="96"/>
        <end position="114"/>
    </location>
</feature>
<dbReference type="PANTHER" id="PTHR12778:SF10">
    <property type="entry name" value="MAJOR FACILITATOR SUPERFAMILY DOMAIN-CONTAINING PROTEIN 3"/>
    <property type="match status" value="1"/>
</dbReference>
<feature type="transmembrane region" description="Helical" evidence="6">
    <location>
        <begin position="120"/>
        <end position="141"/>
    </location>
</feature>
<dbReference type="GO" id="GO:0016020">
    <property type="term" value="C:membrane"/>
    <property type="evidence" value="ECO:0007669"/>
    <property type="project" value="UniProtKB-SubCell"/>
</dbReference>
<dbReference type="PROSITE" id="PS50850">
    <property type="entry name" value="MFS"/>
    <property type="match status" value="1"/>
</dbReference>
<feature type="transmembrane region" description="Helical" evidence="6">
    <location>
        <begin position="423"/>
        <end position="445"/>
    </location>
</feature>
<feature type="transmembrane region" description="Helical" evidence="6">
    <location>
        <begin position="396"/>
        <end position="417"/>
    </location>
</feature>
<dbReference type="NCBIfam" id="TIGR00901">
    <property type="entry name" value="2A0125"/>
    <property type="match status" value="1"/>
</dbReference>
<dbReference type="Proteomes" id="UP000015462">
    <property type="component" value="Unassembled WGS sequence"/>
</dbReference>
<name>A0AB33Z1N8_9GAMM</name>
<keyword evidence="4 6" id="KW-1133">Transmembrane helix</keyword>
<keyword evidence="5 6" id="KW-0472">Membrane</keyword>
<dbReference type="InterPro" id="IPR004752">
    <property type="entry name" value="AmpG_permease/AT-1"/>
</dbReference>
<evidence type="ECO:0000256" key="5">
    <source>
        <dbReference type="ARBA" id="ARBA00023136"/>
    </source>
</evidence>
<sequence>MPISIAQGSWLGSIRAFCQPSVIAMLFLGLSAGIPLLLIFSSLGLWLREAGIERATVTYFSWAALGYSFKFVWAPLVDKLPLPFLTTWLGYRRSWILFSQLMIIISICLMAFIDPHQDDLVLMAFAAILLGFSSATQDIVIDAYRIESAESSLQALMSSSYIAGYRIGMIVSGAGALLLANHLGSSIDSYSYSAWQWTYLCMASIMLIGVITTLLISEPRQKIHSNFFHDTREHVQLLTLFTLAVTGFIAVYFFSADTANQLKAELTTLFSNRPLASVLVEFFRLGLALAGASLVTRLLISSGLISYTLVTKTYIEPVKDFFSRYGYSVAWLLLALVGLYRISDIVLGVISNIFYQDLGFSKPEIASVVKTFGLLMTLLGGFIGGLLVLRFGVIRILFIGALLSALTNLLFMLLAQIGHNMPMLYLVISADNLSAGLASAAFIAFLSSLTNVSFTAVQYAIFSSLMTLLPKILGGYSGSMVELFGYEQFFLITALMGVPVLVLISWINKHIKLNV</sequence>
<evidence type="ECO:0000256" key="6">
    <source>
        <dbReference type="SAM" id="Phobius"/>
    </source>
</evidence>
<evidence type="ECO:0000313" key="8">
    <source>
        <dbReference type="EMBL" id="EPD13111.1"/>
    </source>
</evidence>
<dbReference type="AlphaFoldDB" id="A0AB33Z1N8"/>
<dbReference type="EMBL" id="ASHL01000004">
    <property type="protein sequence ID" value="EPD13111.1"/>
    <property type="molecule type" value="Genomic_DNA"/>
</dbReference>
<feature type="transmembrane region" description="Helical" evidence="6">
    <location>
        <begin position="329"/>
        <end position="355"/>
    </location>
</feature>
<keyword evidence="2" id="KW-0813">Transport</keyword>
<evidence type="ECO:0000256" key="3">
    <source>
        <dbReference type="ARBA" id="ARBA00022692"/>
    </source>
</evidence>
<evidence type="ECO:0000259" key="7">
    <source>
        <dbReference type="PROSITE" id="PS50850"/>
    </source>
</evidence>
<keyword evidence="3 6" id="KW-0812">Transmembrane</keyword>
<dbReference type="SUPFAM" id="SSF103473">
    <property type="entry name" value="MFS general substrate transporter"/>
    <property type="match status" value="1"/>
</dbReference>